<dbReference type="STRING" id="687842.ASU31_15555"/>
<keyword evidence="1" id="KW-0472">Membrane</keyword>
<keyword evidence="1" id="KW-1133">Transmembrane helix</keyword>
<gene>
    <name evidence="2" type="ORF">ASU31_15555</name>
</gene>
<feature type="transmembrane region" description="Helical" evidence="1">
    <location>
        <begin position="51"/>
        <end position="66"/>
    </location>
</feature>
<name>A0A0T5VML4_9SPHI</name>
<feature type="transmembrane region" description="Helical" evidence="1">
    <location>
        <begin position="28"/>
        <end position="45"/>
    </location>
</feature>
<reference evidence="2 3" key="1">
    <citation type="submission" date="2015-11" db="EMBL/GenBank/DDBJ databases">
        <title>Sequence of Pedobacter ginsenosidimutans.</title>
        <authorList>
            <person name="Carson E."/>
            <person name="Keyser V."/>
            <person name="Newman J."/>
            <person name="Miller J."/>
        </authorList>
    </citation>
    <scope>NUCLEOTIDE SEQUENCE [LARGE SCALE GENOMIC DNA]</scope>
    <source>
        <strain evidence="2 3">KACC 14530</strain>
    </source>
</reference>
<keyword evidence="1" id="KW-0812">Transmembrane</keyword>
<evidence type="ECO:0000256" key="1">
    <source>
        <dbReference type="SAM" id="Phobius"/>
    </source>
</evidence>
<dbReference type="AlphaFoldDB" id="A0A0T5VML4"/>
<sequence>MIFKTVNNGRNHDSFITNKNIYKKMKKIVKAIGFGIVLGAVAFFIPFVFKFILAIMLIGLMFRIFIGRRHHYFHNRFNGFENHYNPIVPIDNQWYRPTVEGNGTVNNINVNY</sequence>
<protein>
    <submittedName>
        <fullName evidence="2">Uncharacterized protein</fullName>
    </submittedName>
</protein>
<evidence type="ECO:0000313" key="3">
    <source>
        <dbReference type="Proteomes" id="UP000051950"/>
    </source>
</evidence>
<evidence type="ECO:0000313" key="2">
    <source>
        <dbReference type="EMBL" id="KRT15094.1"/>
    </source>
</evidence>
<proteinExistence type="predicted"/>
<keyword evidence="3" id="KW-1185">Reference proteome</keyword>
<comment type="caution">
    <text evidence="2">The sequence shown here is derived from an EMBL/GenBank/DDBJ whole genome shotgun (WGS) entry which is preliminary data.</text>
</comment>
<dbReference type="EMBL" id="LMZQ01000012">
    <property type="protein sequence ID" value="KRT15094.1"/>
    <property type="molecule type" value="Genomic_DNA"/>
</dbReference>
<organism evidence="2 3">
    <name type="scientific">Pedobacter ginsenosidimutans</name>
    <dbReference type="NCBI Taxonomy" id="687842"/>
    <lineage>
        <taxon>Bacteria</taxon>
        <taxon>Pseudomonadati</taxon>
        <taxon>Bacteroidota</taxon>
        <taxon>Sphingobacteriia</taxon>
        <taxon>Sphingobacteriales</taxon>
        <taxon>Sphingobacteriaceae</taxon>
        <taxon>Pedobacter</taxon>
    </lineage>
</organism>
<accession>A0A0T5VML4</accession>
<dbReference type="Proteomes" id="UP000051950">
    <property type="component" value="Unassembled WGS sequence"/>
</dbReference>